<evidence type="ECO:0000256" key="1">
    <source>
        <dbReference type="ARBA" id="ARBA00005771"/>
    </source>
</evidence>
<dbReference type="GO" id="GO:0008146">
    <property type="term" value="F:sulfotransferase activity"/>
    <property type="evidence" value="ECO:0000318"/>
    <property type="project" value="GO_Central"/>
</dbReference>
<dbReference type="EC" id="2.8.2.-" evidence="3"/>
<dbReference type="Gene3D" id="3.40.50.300">
    <property type="entry name" value="P-loop containing nucleotide triphosphate hydrolases"/>
    <property type="match status" value="2"/>
</dbReference>
<organism evidence="5 6">
    <name type="scientific">Ricinus communis</name>
    <name type="common">Castor bean</name>
    <dbReference type="NCBI Taxonomy" id="3988"/>
    <lineage>
        <taxon>Eukaryota</taxon>
        <taxon>Viridiplantae</taxon>
        <taxon>Streptophyta</taxon>
        <taxon>Embryophyta</taxon>
        <taxon>Tracheophyta</taxon>
        <taxon>Spermatophyta</taxon>
        <taxon>Magnoliopsida</taxon>
        <taxon>eudicotyledons</taxon>
        <taxon>Gunneridae</taxon>
        <taxon>Pentapetalae</taxon>
        <taxon>rosids</taxon>
        <taxon>fabids</taxon>
        <taxon>Malpighiales</taxon>
        <taxon>Euphorbiaceae</taxon>
        <taxon>Acalyphoideae</taxon>
        <taxon>Acalypheae</taxon>
        <taxon>Ricinus</taxon>
    </lineage>
</organism>
<dbReference type="InterPro" id="IPR027417">
    <property type="entry name" value="P-loop_NTPase"/>
</dbReference>
<proteinExistence type="inferred from homology"/>
<gene>
    <name evidence="5" type="ORF">RCOM_0621660</name>
</gene>
<dbReference type="InParanoid" id="B9SHU9"/>
<evidence type="ECO:0000259" key="4">
    <source>
        <dbReference type="Pfam" id="PF00685"/>
    </source>
</evidence>
<reference evidence="6" key="1">
    <citation type="journal article" date="2010" name="Nat. Biotechnol.">
        <title>Draft genome sequence of the oilseed species Ricinus communis.</title>
        <authorList>
            <person name="Chan A.P."/>
            <person name="Crabtree J."/>
            <person name="Zhao Q."/>
            <person name="Lorenzi H."/>
            <person name="Orvis J."/>
            <person name="Puiu D."/>
            <person name="Melake-Berhan A."/>
            <person name="Jones K.M."/>
            <person name="Redman J."/>
            <person name="Chen G."/>
            <person name="Cahoon E.B."/>
            <person name="Gedil M."/>
            <person name="Stanke M."/>
            <person name="Haas B.J."/>
            <person name="Wortman J.R."/>
            <person name="Fraser-Liggett C.M."/>
            <person name="Ravel J."/>
            <person name="Rabinowicz P.D."/>
        </authorList>
    </citation>
    <scope>NUCLEOTIDE SEQUENCE [LARGE SCALE GENOMIC DNA]</scope>
    <source>
        <strain evidence="6">cv. Hale</strain>
    </source>
</reference>
<dbReference type="InterPro" id="IPR000863">
    <property type="entry name" value="Sulfotransferase_dom"/>
</dbReference>
<dbReference type="Proteomes" id="UP000008311">
    <property type="component" value="Unassembled WGS sequence"/>
</dbReference>
<evidence type="ECO:0000313" key="5">
    <source>
        <dbReference type="EMBL" id="EEF36827.1"/>
    </source>
</evidence>
<sequence>MDELQVLLLTLPEERDWQGVYLYQYKGFWYTSVASMPKSGTTWNPLDQFISYWQFLLKIRPISNDDQTNSLEEAFEMHCKGIHKFGPFWDHVLEYWKASQDNPDKVFFVKYEELKEDIIGHTKKLAEFVDFPFSKEEEEQGIVQEITRICSLENLKNLDEQEW</sequence>
<name>B9SHU9_RICCO</name>
<dbReference type="SUPFAM" id="SSF52540">
    <property type="entry name" value="P-loop containing nucleoside triphosphate hydrolases"/>
    <property type="match status" value="1"/>
</dbReference>
<accession>B9SHU9</accession>
<dbReference type="GO" id="GO:0005737">
    <property type="term" value="C:cytoplasm"/>
    <property type="evidence" value="ECO:0000318"/>
    <property type="project" value="GO_Central"/>
</dbReference>
<dbReference type="GO" id="GO:0051923">
    <property type="term" value="P:sulfation"/>
    <property type="evidence" value="ECO:0000318"/>
    <property type="project" value="GO_Central"/>
</dbReference>
<dbReference type="EMBL" id="EQ973966">
    <property type="protein sequence ID" value="EEF36827.1"/>
    <property type="molecule type" value="Genomic_DNA"/>
</dbReference>
<keyword evidence="6" id="KW-1185">Reference proteome</keyword>
<evidence type="ECO:0000256" key="3">
    <source>
        <dbReference type="RuleBase" id="RU361155"/>
    </source>
</evidence>
<protein>
    <recommendedName>
        <fullName evidence="3">Sulfotransferase</fullName>
        <ecNumber evidence="3">2.8.2.-</ecNumber>
    </recommendedName>
</protein>
<dbReference type="PANTHER" id="PTHR11783">
    <property type="entry name" value="SULFOTRANSFERASE SULT"/>
    <property type="match status" value="1"/>
</dbReference>
<comment type="similarity">
    <text evidence="1 3">Belongs to the sulfotransferase 1 family.</text>
</comment>
<dbReference type="Pfam" id="PF00685">
    <property type="entry name" value="Sulfotransfer_1"/>
    <property type="match status" value="1"/>
</dbReference>
<evidence type="ECO:0000313" key="6">
    <source>
        <dbReference type="Proteomes" id="UP000008311"/>
    </source>
</evidence>
<dbReference type="AlphaFoldDB" id="B9SHU9"/>
<feature type="domain" description="Sulfotransferase" evidence="4">
    <location>
        <begin position="44"/>
        <end position="158"/>
    </location>
</feature>
<evidence type="ECO:0000256" key="2">
    <source>
        <dbReference type="ARBA" id="ARBA00022679"/>
    </source>
</evidence>
<dbReference type="eggNOG" id="KOG1584">
    <property type="taxonomic scope" value="Eukaryota"/>
</dbReference>
<keyword evidence="2 3" id="KW-0808">Transferase</keyword>